<evidence type="ECO:0000313" key="4">
    <source>
        <dbReference type="EMBL" id="GAA0857171.1"/>
    </source>
</evidence>
<keyword evidence="2" id="KW-0436">Ligase</keyword>
<reference evidence="5" key="1">
    <citation type="journal article" date="2019" name="Int. J. Syst. Evol. Microbiol.">
        <title>The Global Catalogue of Microorganisms (GCM) 10K type strain sequencing project: providing services to taxonomists for standard genome sequencing and annotation.</title>
        <authorList>
            <consortium name="The Broad Institute Genomics Platform"/>
            <consortium name="The Broad Institute Genome Sequencing Center for Infectious Disease"/>
            <person name="Wu L."/>
            <person name="Ma J."/>
        </authorList>
    </citation>
    <scope>NUCLEOTIDE SEQUENCE [LARGE SCALE GENOMIC DNA]</scope>
    <source>
        <strain evidence="5">JCM 15896</strain>
    </source>
</reference>
<organism evidence="4 5">
    <name type="scientific">Aliiglaciecola litoralis</name>
    <dbReference type="NCBI Taxonomy" id="582857"/>
    <lineage>
        <taxon>Bacteria</taxon>
        <taxon>Pseudomonadati</taxon>
        <taxon>Pseudomonadota</taxon>
        <taxon>Gammaproteobacteria</taxon>
        <taxon>Alteromonadales</taxon>
        <taxon>Alteromonadaceae</taxon>
        <taxon>Aliiglaciecola</taxon>
    </lineage>
</organism>
<dbReference type="Gene3D" id="3.30.300.30">
    <property type="match status" value="1"/>
</dbReference>
<dbReference type="SUPFAM" id="SSF56801">
    <property type="entry name" value="Acetyl-CoA synthetase-like"/>
    <property type="match status" value="1"/>
</dbReference>
<dbReference type="PANTHER" id="PTHR43201:SF5">
    <property type="entry name" value="MEDIUM-CHAIN ACYL-COA LIGASE ACSF2, MITOCHONDRIAL"/>
    <property type="match status" value="1"/>
</dbReference>
<dbReference type="Pfam" id="PF00501">
    <property type="entry name" value="AMP-binding"/>
    <property type="match status" value="1"/>
</dbReference>
<accession>A0ABP3WWH9</accession>
<dbReference type="RefSeq" id="WP_343859855.1">
    <property type="nucleotide sequence ID" value="NZ_BAAAFD010000005.1"/>
</dbReference>
<comment type="similarity">
    <text evidence="1">Belongs to the ATP-dependent AMP-binding enzyme family.</text>
</comment>
<dbReference type="Proteomes" id="UP001500359">
    <property type="component" value="Unassembled WGS sequence"/>
</dbReference>
<name>A0ABP3WWH9_9ALTE</name>
<evidence type="ECO:0000259" key="3">
    <source>
        <dbReference type="Pfam" id="PF00501"/>
    </source>
</evidence>
<protein>
    <submittedName>
        <fullName evidence="4">AMP-binding protein</fullName>
    </submittedName>
</protein>
<dbReference type="InterPro" id="IPR042099">
    <property type="entry name" value="ANL_N_sf"/>
</dbReference>
<gene>
    <name evidence="4" type="ORF">GCM10009114_21920</name>
</gene>
<sequence length="473" mass="52278">MFFQNLSRFNQQIAAIEGNLSITYAQLAQAQQDTKSQIQHSIGDAGQLVFIKAYNGLSTLVVYLATLESQHCAVLLDPNIKEADLTRLVEQFRPAMIAHCEAAQQLRLELVDPLPTPNTLGNVGVLLSTSGSTGSAKHVALSKENLNANAQSICRYLPIKTTDVTLCALPFHYSYGLSVINSHLNQGACCVFSNASPVSREYWQLFDEHHIASFAGVPFSYELLLRLRFTQKKLPHLRYFTQAGGKLAAEHVVALANYAAKNDKQFFVMYGQTEATARMSYLAPDKVLDIPESIGQPIPDGEFKLVAQSGIQIDDADTQGELYYKGPNVMLGYVSCRQDITDLASLENKQPKWLATGDLGYRNRQGDYFINGRKSRFLKLAGQRLDLDDSERLLQKAGFNAKCTGNDNNLLVGVINGQRDVNLIQEIKAWLHQHLGLHPTKVQVLPLTTFPANANGKMDYAALSQLAEVSIDD</sequence>
<dbReference type="EMBL" id="BAAAFD010000005">
    <property type="protein sequence ID" value="GAA0857171.1"/>
    <property type="molecule type" value="Genomic_DNA"/>
</dbReference>
<dbReference type="Gene3D" id="3.40.50.12780">
    <property type="entry name" value="N-terminal domain of ligase-like"/>
    <property type="match status" value="1"/>
</dbReference>
<dbReference type="InterPro" id="IPR045851">
    <property type="entry name" value="AMP-bd_C_sf"/>
</dbReference>
<dbReference type="InterPro" id="IPR000873">
    <property type="entry name" value="AMP-dep_synth/lig_dom"/>
</dbReference>
<comment type="caution">
    <text evidence="4">The sequence shown here is derived from an EMBL/GenBank/DDBJ whole genome shotgun (WGS) entry which is preliminary data.</text>
</comment>
<keyword evidence="5" id="KW-1185">Reference proteome</keyword>
<feature type="domain" description="AMP-dependent synthetase/ligase" evidence="3">
    <location>
        <begin position="3"/>
        <end position="333"/>
    </location>
</feature>
<proteinExistence type="inferred from homology"/>
<dbReference type="PANTHER" id="PTHR43201">
    <property type="entry name" value="ACYL-COA SYNTHETASE"/>
    <property type="match status" value="1"/>
</dbReference>
<evidence type="ECO:0000256" key="1">
    <source>
        <dbReference type="ARBA" id="ARBA00006432"/>
    </source>
</evidence>
<evidence type="ECO:0000256" key="2">
    <source>
        <dbReference type="ARBA" id="ARBA00022598"/>
    </source>
</evidence>
<evidence type="ECO:0000313" key="5">
    <source>
        <dbReference type="Proteomes" id="UP001500359"/>
    </source>
</evidence>